<keyword evidence="2" id="KW-1185">Reference proteome</keyword>
<reference evidence="1 2" key="1">
    <citation type="journal article" date="2022" name="DNA Res.">
        <title>Chromosomal-level genome assembly of the orchid tree Bauhinia variegata (Leguminosae; Cercidoideae) supports the allotetraploid origin hypothesis of Bauhinia.</title>
        <authorList>
            <person name="Zhong Y."/>
            <person name="Chen Y."/>
            <person name="Zheng D."/>
            <person name="Pang J."/>
            <person name="Liu Y."/>
            <person name="Luo S."/>
            <person name="Meng S."/>
            <person name="Qian L."/>
            <person name="Wei D."/>
            <person name="Dai S."/>
            <person name="Zhou R."/>
        </authorList>
    </citation>
    <scope>NUCLEOTIDE SEQUENCE [LARGE SCALE GENOMIC DNA]</scope>
    <source>
        <strain evidence="1">BV-YZ2020</strain>
    </source>
</reference>
<sequence>MERRVAIIGDGISGLIAYEYPSNQQVMEYLKSYAEHFAIIPYIRFNSKVIDIDYVGESIEEMKSWDLWGGTGKPFGSKGKWHIAVQDTKSLSTERWGISKFVDLYLRWKLPLKKYDAVHSHSFLQAISSCQIGMLPENFFDKVKEGSIDITRSHSFSFCRDGLMINGEAKTQKLKSIFKSPNFQSYFNGSATSAVPLYRQIIKARIPQVAIIGYAEGLSNLFASEMRCQWLAELLDGWIKLPSIREMEKNMKMWEDHMKLYGGRYYRRSCIVQKVEYGTGWFLHK</sequence>
<gene>
    <name evidence="1" type="ORF">L6164_011471</name>
</gene>
<evidence type="ECO:0000313" key="1">
    <source>
        <dbReference type="EMBL" id="KAI4344220.1"/>
    </source>
</evidence>
<dbReference type="EMBL" id="CM039430">
    <property type="protein sequence ID" value="KAI4344220.1"/>
    <property type="molecule type" value="Genomic_DNA"/>
</dbReference>
<accession>A0ACB9P6S1</accession>
<dbReference type="Proteomes" id="UP000828941">
    <property type="component" value="Chromosome 5"/>
</dbReference>
<comment type="caution">
    <text evidence="1">The sequence shown here is derived from an EMBL/GenBank/DDBJ whole genome shotgun (WGS) entry which is preliminary data.</text>
</comment>
<evidence type="ECO:0000313" key="2">
    <source>
        <dbReference type="Proteomes" id="UP000828941"/>
    </source>
</evidence>
<protein>
    <submittedName>
        <fullName evidence="1">Uncharacterized protein</fullName>
    </submittedName>
</protein>
<organism evidence="1 2">
    <name type="scientific">Bauhinia variegata</name>
    <name type="common">Purple orchid tree</name>
    <name type="synonym">Phanera variegata</name>
    <dbReference type="NCBI Taxonomy" id="167791"/>
    <lineage>
        <taxon>Eukaryota</taxon>
        <taxon>Viridiplantae</taxon>
        <taxon>Streptophyta</taxon>
        <taxon>Embryophyta</taxon>
        <taxon>Tracheophyta</taxon>
        <taxon>Spermatophyta</taxon>
        <taxon>Magnoliopsida</taxon>
        <taxon>eudicotyledons</taxon>
        <taxon>Gunneridae</taxon>
        <taxon>Pentapetalae</taxon>
        <taxon>rosids</taxon>
        <taxon>fabids</taxon>
        <taxon>Fabales</taxon>
        <taxon>Fabaceae</taxon>
        <taxon>Cercidoideae</taxon>
        <taxon>Cercideae</taxon>
        <taxon>Bauhiniinae</taxon>
        <taxon>Bauhinia</taxon>
    </lineage>
</organism>
<proteinExistence type="predicted"/>
<name>A0ACB9P6S1_BAUVA</name>